<accession>K2JB92</accession>
<evidence type="ECO:0000313" key="1">
    <source>
        <dbReference type="EMBL" id="EKE67839.1"/>
    </source>
</evidence>
<keyword evidence="2" id="KW-1185">Reference proteome</keyword>
<dbReference type="AlphaFoldDB" id="K2JB92"/>
<organism evidence="1 2">
    <name type="scientific">Celeribacter baekdonensis B30</name>
    <dbReference type="NCBI Taxonomy" id="1208323"/>
    <lineage>
        <taxon>Bacteria</taxon>
        <taxon>Pseudomonadati</taxon>
        <taxon>Pseudomonadota</taxon>
        <taxon>Alphaproteobacteria</taxon>
        <taxon>Rhodobacterales</taxon>
        <taxon>Roseobacteraceae</taxon>
        <taxon>Celeribacter</taxon>
    </lineage>
</organism>
<dbReference type="STRING" id="1208323.B30_19692"/>
<proteinExistence type="predicted"/>
<dbReference type="EMBL" id="AMRK01000017">
    <property type="protein sequence ID" value="EKE67839.1"/>
    <property type="molecule type" value="Genomic_DNA"/>
</dbReference>
<name>K2JB92_9RHOB</name>
<comment type="caution">
    <text evidence="1">The sequence shown here is derived from an EMBL/GenBank/DDBJ whole genome shotgun (WGS) entry which is preliminary data.</text>
</comment>
<dbReference type="Proteomes" id="UP000006762">
    <property type="component" value="Unassembled WGS sequence"/>
</dbReference>
<sequence length="108" mass="12304">MSLTAETCTKRASPHVSSDMREFALLEHIARIGQISERMVASMEVCRRMKQIQLSESIIEWRIPMPRRSVLARHSTAASIWALNVPNSEREQAISRFHSAAEIETNNL</sequence>
<evidence type="ECO:0000313" key="2">
    <source>
        <dbReference type="Proteomes" id="UP000006762"/>
    </source>
</evidence>
<reference evidence="1 2" key="1">
    <citation type="submission" date="2012-09" db="EMBL/GenBank/DDBJ databases">
        <title>Celeribacter baekdonensis B30 Genome Sequencing.</title>
        <authorList>
            <person name="Wang W."/>
        </authorList>
    </citation>
    <scope>NUCLEOTIDE SEQUENCE [LARGE SCALE GENOMIC DNA]</scope>
    <source>
        <strain evidence="1 2">B30</strain>
    </source>
</reference>
<gene>
    <name evidence="1" type="ORF">B30_19692</name>
</gene>
<protein>
    <submittedName>
        <fullName evidence="1">Uncharacterized protein</fullName>
    </submittedName>
</protein>
<dbReference type="RefSeq" id="WP_009574001.1">
    <property type="nucleotide sequence ID" value="NZ_AMRK01000017.1"/>
</dbReference>